<gene>
    <name evidence="2" type="ORF">EG028_03780</name>
</gene>
<dbReference type="Proteomes" id="UP000279089">
    <property type="component" value="Unassembled WGS sequence"/>
</dbReference>
<dbReference type="NCBIfam" id="NF033711">
    <property type="entry name" value="T9SS_PorQ"/>
    <property type="match status" value="1"/>
</dbReference>
<feature type="signal peptide" evidence="1">
    <location>
        <begin position="1"/>
        <end position="18"/>
    </location>
</feature>
<name>A0A3N4MK68_9BACT</name>
<dbReference type="RefSeq" id="WP_120515546.1">
    <property type="nucleotide sequence ID" value="NZ_QXZY01000003.1"/>
</dbReference>
<evidence type="ECO:0000313" key="2">
    <source>
        <dbReference type="EMBL" id="RPD42307.1"/>
    </source>
</evidence>
<evidence type="ECO:0000313" key="3">
    <source>
        <dbReference type="Proteomes" id="UP000279089"/>
    </source>
</evidence>
<dbReference type="AlphaFoldDB" id="A0A3N4MK68"/>
<comment type="caution">
    <text evidence="2">The sequence shown here is derived from an EMBL/GenBank/DDBJ whole genome shotgun (WGS) entry which is preliminary data.</text>
</comment>
<organism evidence="2 3">
    <name type="scientific">Chitinophaga barathri</name>
    <dbReference type="NCBI Taxonomy" id="1647451"/>
    <lineage>
        <taxon>Bacteria</taxon>
        <taxon>Pseudomonadati</taxon>
        <taxon>Bacteroidota</taxon>
        <taxon>Chitinophagia</taxon>
        <taxon>Chitinophagales</taxon>
        <taxon>Chitinophagaceae</taxon>
        <taxon>Chitinophaga</taxon>
    </lineage>
</organism>
<dbReference type="EMBL" id="RMBX01000002">
    <property type="protein sequence ID" value="RPD42307.1"/>
    <property type="molecule type" value="Genomic_DNA"/>
</dbReference>
<keyword evidence="3" id="KW-1185">Reference proteome</keyword>
<proteinExistence type="predicted"/>
<dbReference type="OrthoDB" id="9809953at2"/>
<sequence length="363" mass="40618">MKHRYFLILLLLSSYARAQVLGGRQTFAFLDLPPSPQITALGGMTVSQQGKDLSLGLMNPALLRPSMHTQLQVGYSGYVGGVKYSNFAFAYHVPSIATTFATSIQYTGYGEMTHTDAAGNILGSFRPVDFYWQVSASRQYLEKWQYGISIKYIRSRYLDFRATGIGTDVGIAFRDTASGWQAGLLAKNMGTQFTRYTAGEREGLPFDLQAGVSKRLKHVPLQLSATLHHIYQFDIRYADPASEENIVIENGDTIRRNGGTMDNVFRHFVLAAQFEIGRYVEVTAGYNHLRRRELALDNAGGLSGFSFGLGVIVQKIQLRYARSWYQRAIAFNHVGLSIPLNQWTGFGKFGDRIGWKPDEAYTL</sequence>
<evidence type="ECO:0000256" key="1">
    <source>
        <dbReference type="SAM" id="SignalP"/>
    </source>
</evidence>
<reference evidence="3" key="1">
    <citation type="submission" date="2018-11" db="EMBL/GenBank/DDBJ databases">
        <title>Chitinophaga lutea sp.nov., isolate from arsenic contaminated soil.</title>
        <authorList>
            <person name="Zong Y."/>
        </authorList>
    </citation>
    <scope>NUCLEOTIDE SEQUENCE [LARGE SCALE GENOMIC DNA]</scope>
    <source>
        <strain evidence="3">YLT18</strain>
    </source>
</reference>
<protein>
    <recommendedName>
        <fullName evidence="4">Type IX secretion system protein PorQ</fullName>
    </recommendedName>
</protein>
<feature type="chain" id="PRO_5018028250" description="Type IX secretion system protein PorQ" evidence="1">
    <location>
        <begin position="19"/>
        <end position="363"/>
    </location>
</feature>
<evidence type="ECO:0008006" key="4">
    <source>
        <dbReference type="Google" id="ProtNLM"/>
    </source>
</evidence>
<dbReference type="NCBIfam" id="NF033709">
    <property type="entry name" value="PorV_fam"/>
    <property type="match status" value="1"/>
</dbReference>
<keyword evidence="1" id="KW-0732">Signal</keyword>
<accession>A0A3N4MK68</accession>